<evidence type="ECO:0000313" key="2">
    <source>
        <dbReference type="EMBL" id="KAK0045336.1"/>
    </source>
</evidence>
<name>A0AAD8F007_BIOPF</name>
<dbReference type="EMBL" id="JASAOG010000182">
    <property type="protein sequence ID" value="KAK0045336.1"/>
    <property type="molecule type" value="Genomic_DNA"/>
</dbReference>
<protein>
    <submittedName>
        <fullName evidence="2">Uncharacterized protein</fullName>
    </submittedName>
</protein>
<proteinExistence type="predicted"/>
<sequence length="73" mass="8280">MDKNRLAEMKTGDKKRSQNDKDGMKKTEMDTGQRNGLRRLDSSHQGIKWKELSGQLVNAPSRTVRTSPCGGRY</sequence>
<dbReference type="Proteomes" id="UP001233172">
    <property type="component" value="Unassembled WGS sequence"/>
</dbReference>
<keyword evidence="3" id="KW-1185">Reference proteome</keyword>
<feature type="compositionally biased region" description="Basic and acidic residues" evidence="1">
    <location>
        <begin position="1"/>
        <end position="31"/>
    </location>
</feature>
<organism evidence="2 3">
    <name type="scientific">Biomphalaria pfeifferi</name>
    <name type="common">Bloodfluke planorb</name>
    <name type="synonym">Freshwater snail</name>
    <dbReference type="NCBI Taxonomy" id="112525"/>
    <lineage>
        <taxon>Eukaryota</taxon>
        <taxon>Metazoa</taxon>
        <taxon>Spiralia</taxon>
        <taxon>Lophotrochozoa</taxon>
        <taxon>Mollusca</taxon>
        <taxon>Gastropoda</taxon>
        <taxon>Heterobranchia</taxon>
        <taxon>Euthyneura</taxon>
        <taxon>Panpulmonata</taxon>
        <taxon>Hygrophila</taxon>
        <taxon>Lymnaeoidea</taxon>
        <taxon>Planorbidae</taxon>
        <taxon>Biomphalaria</taxon>
    </lineage>
</organism>
<evidence type="ECO:0000256" key="1">
    <source>
        <dbReference type="SAM" id="MobiDB-lite"/>
    </source>
</evidence>
<gene>
    <name evidence="2" type="ORF">Bpfe_025199</name>
</gene>
<dbReference type="AlphaFoldDB" id="A0AAD8F007"/>
<evidence type="ECO:0000313" key="3">
    <source>
        <dbReference type="Proteomes" id="UP001233172"/>
    </source>
</evidence>
<comment type="caution">
    <text evidence="2">The sequence shown here is derived from an EMBL/GenBank/DDBJ whole genome shotgun (WGS) entry which is preliminary data.</text>
</comment>
<accession>A0AAD8F007</accession>
<feature type="region of interest" description="Disordered" evidence="1">
    <location>
        <begin position="1"/>
        <end position="45"/>
    </location>
</feature>
<reference evidence="2" key="1">
    <citation type="journal article" date="2023" name="PLoS Negl. Trop. Dis.">
        <title>A genome sequence for Biomphalaria pfeifferi, the major vector snail for the human-infecting parasite Schistosoma mansoni.</title>
        <authorList>
            <person name="Bu L."/>
            <person name="Lu L."/>
            <person name="Laidemitt M.R."/>
            <person name="Zhang S.M."/>
            <person name="Mutuku M."/>
            <person name="Mkoji G."/>
            <person name="Steinauer M."/>
            <person name="Loker E.S."/>
        </authorList>
    </citation>
    <scope>NUCLEOTIDE SEQUENCE</scope>
    <source>
        <strain evidence="2">KasaAsao</strain>
    </source>
</reference>
<reference evidence="2" key="2">
    <citation type="submission" date="2023-04" db="EMBL/GenBank/DDBJ databases">
        <authorList>
            <person name="Bu L."/>
            <person name="Lu L."/>
            <person name="Laidemitt M.R."/>
            <person name="Zhang S.M."/>
            <person name="Mutuku M."/>
            <person name="Mkoji G."/>
            <person name="Steinauer M."/>
            <person name="Loker E.S."/>
        </authorList>
    </citation>
    <scope>NUCLEOTIDE SEQUENCE</scope>
    <source>
        <strain evidence="2">KasaAsao</strain>
        <tissue evidence="2">Whole Snail</tissue>
    </source>
</reference>